<organism evidence="2 3">
    <name type="scientific">Nocardia jinanensis</name>
    <dbReference type="NCBI Taxonomy" id="382504"/>
    <lineage>
        <taxon>Bacteria</taxon>
        <taxon>Bacillati</taxon>
        <taxon>Actinomycetota</taxon>
        <taxon>Actinomycetes</taxon>
        <taxon>Mycobacteriales</taxon>
        <taxon>Nocardiaceae</taxon>
        <taxon>Nocardia</taxon>
    </lineage>
</organism>
<dbReference type="Pfam" id="PF12697">
    <property type="entry name" value="Abhydrolase_6"/>
    <property type="match status" value="1"/>
</dbReference>
<dbReference type="RefSeq" id="WP_058855049.1">
    <property type="nucleotide sequence ID" value="NZ_BMMH01000032.1"/>
</dbReference>
<dbReference type="GO" id="GO:0046464">
    <property type="term" value="P:acylglycerol catabolic process"/>
    <property type="evidence" value="ECO:0007669"/>
    <property type="project" value="TreeGrafter"/>
</dbReference>
<evidence type="ECO:0000313" key="3">
    <source>
        <dbReference type="Proteomes" id="UP000638263"/>
    </source>
</evidence>
<comment type="caution">
    <text evidence="2">The sequence shown here is derived from an EMBL/GenBank/DDBJ whole genome shotgun (WGS) entry which is preliminary data.</text>
</comment>
<dbReference type="GO" id="GO:0047372">
    <property type="term" value="F:monoacylglycerol lipase activity"/>
    <property type="evidence" value="ECO:0007669"/>
    <property type="project" value="TreeGrafter"/>
</dbReference>
<sequence length="293" mass="32286">MPKIGRFTSDEAKTNFLRIYDAGAERWPIPSTVLDVETSFGTTHVRKSGSGKGAPVLLLPGISGNGLVWQRFIEDFASERVVYTPDVIGWPGRCVQTAPVRDGADVAKWVVETLDGLGESRVHLAGNSLGAWMATMVGVYHSDRLASLTMFEPGGATFAKPKWSLLLKFLATGMRPTPERMRKLNAWLTPRADLTEDEFAMVMASLKFRTGMPWDRVLTDEELAAITAPTLVLFGADTVVNNPEIGAARARQHIPSADVQIYPGIGHDLLWANQEVVIPRFLDFADNHDRVRN</sequence>
<reference evidence="2" key="1">
    <citation type="journal article" date="2014" name="Int. J. Syst. Evol. Microbiol.">
        <title>Complete genome sequence of Corynebacterium casei LMG S-19264T (=DSM 44701T), isolated from a smear-ripened cheese.</title>
        <authorList>
            <consortium name="US DOE Joint Genome Institute (JGI-PGF)"/>
            <person name="Walter F."/>
            <person name="Albersmeier A."/>
            <person name="Kalinowski J."/>
            <person name="Ruckert C."/>
        </authorList>
    </citation>
    <scope>NUCLEOTIDE SEQUENCE</scope>
    <source>
        <strain evidence="2">CGMCC 4.3508</strain>
    </source>
</reference>
<reference evidence="2" key="2">
    <citation type="submission" date="2020-09" db="EMBL/GenBank/DDBJ databases">
        <authorList>
            <person name="Sun Q."/>
            <person name="Zhou Y."/>
        </authorList>
    </citation>
    <scope>NUCLEOTIDE SEQUENCE</scope>
    <source>
        <strain evidence="2">CGMCC 4.3508</strain>
    </source>
</reference>
<dbReference type="InterPro" id="IPR000073">
    <property type="entry name" value="AB_hydrolase_1"/>
</dbReference>
<dbReference type="InterPro" id="IPR050266">
    <property type="entry name" value="AB_hydrolase_sf"/>
</dbReference>
<proteinExistence type="predicted"/>
<keyword evidence="3" id="KW-1185">Reference proteome</keyword>
<dbReference type="EMBL" id="BMMH01000032">
    <property type="protein sequence ID" value="GGL43365.1"/>
    <property type="molecule type" value="Genomic_DNA"/>
</dbReference>
<accession>A0A917RXS2</accession>
<dbReference type="InterPro" id="IPR029058">
    <property type="entry name" value="AB_hydrolase_fold"/>
</dbReference>
<dbReference type="GO" id="GO:0016020">
    <property type="term" value="C:membrane"/>
    <property type="evidence" value="ECO:0007669"/>
    <property type="project" value="TreeGrafter"/>
</dbReference>
<dbReference type="SUPFAM" id="SSF53474">
    <property type="entry name" value="alpha/beta-Hydrolases"/>
    <property type="match status" value="1"/>
</dbReference>
<dbReference type="AlphaFoldDB" id="A0A917RXS2"/>
<evidence type="ECO:0000259" key="1">
    <source>
        <dbReference type="Pfam" id="PF12697"/>
    </source>
</evidence>
<gene>
    <name evidence="2" type="ORF">GCM10011588_67690</name>
</gene>
<feature type="domain" description="AB hydrolase-1" evidence="1">
    <location>
        <begin position="56"/>
        <end position="276"/>
    </location>
</feature>
<name>A0A917RXS2_9NOCA</name>
<evidence type="ECO:0000313" key="2">
    <source>
        <dbReference type="EMBL" id="GGL43365.1"/>
    </source>
</evidence>
<dbReference type="Proteomes" id="UP000638263">
    <property type="component" value="Unassembled WGS sequence"/>
</dbReference>
<dbReference type="PANTHER" id="PTHR43798">
    <property type="entry name" value="MONOACYLGLYCEROL LIPASE"/>
    <property type="match status" value="1"/>
</dbReference>
<dbReference type="PANTHER" id="PTHR43798:SF5">
    <property type="entry name" value="MONOACYLGLYCEROL LIPASE ABHD6"/>
    <property type="match status" value="1"/>
</dbReference>
<protein>
    <submittedName>
        <fullName evidence="2">Carboxylesterase</fullName>
    </submittedName>
</protein>
<dbReference type="Gene3D" id="3.40.50.1820">
    <property type="entry name" value="alpha/beta hydrolase"/>
    <property type="match status" value="1"/>
</dbReference>